<dbReference type="OrthoDB" id="3645095at2759"/>
<proteinExistence type="predicted"/>
<gene>
    <name evidence="1" type="ORF">llap_2790</name>
</gene>
<sequence>MPIGNSTQSAAPVMTKHLQAETWPHFLALDRIDGDKPKANQTRYNSILLKEVEVLPQGSLSESKKFQLGTVGSSSCKVLHLGHSNPRHKYRLGGEWLESSPEEKDLRVVVDKKLDMSQQCALAAQKANHILGCIKRSVASRSREVILSLYFALMRPHMEYCIQLWSPQHRKGMDLLEQVQRRATR</sequence>
<protein>
    <recommendedName>
        <fullName evidence="3">Rna-directed dna polymerase from mobile element jockey-like</fullName>
    </recommendedName>
</protein>
<name>A0A2I0ULH3_LIMLA</name>
<organism evidence="1 2">
    <name type="scientific">Limosa lapponica baueri</name>
    <dbReference type="NCBI Taxonomy" id="1758121"/>
    <lineage>
        <taxon>Eukaryota</taxon>
        <taxon>Metazoa</taxon>
        <taxon>Chordata</taxon>
        <taxon>Craniata</taxon>
        <taxon>Vertebrata</taxon>
        <taxon>Euteleostomi</taxon>
        <taxon>Archelosauria</taxon>
        <taxon>Archosauria</taxon>
        <taxon>Dinosauria</taxon>
        <taxon>Saurischia</taxon>
        <taxon>Theropoda</taxon>
        <taxon>Coelurosauria</taxon>
        <taxon>Aves</taxon>
        <taxon>Neognathae</taxon>
        <taxon>Neoaves</taxon>
        <taxon>Charadriiformes</taxon>
        <taxon>Scolopacidae</taxon>
        <taxon>Limosa</taxon>
    </lineage>
</organism>
<evidence type="ECO:0000313" key="1">
    <source>
        <dbReference type="EMBL" id="PKU46896.1"/>
    </source>
</evidence>
<dbReference type="PRINTS" id="PR01345">
    <property type="entry name" value="CERVTRCPTASE"/>
</dbReference>
<dbReference type="PANTHER" id="PTHR33332">
    <property type="entry name" value="REVERSE TRANSCRIPTASE DOMAIN-CONTAINING PROTEIN"/>
    <property type="match status" value="1"/>
</dbReference>
<dbReference type="EMBL" id="KZ505695">
    <property type="protein sequence ID" value="PKU46896.1"/>
    <property type="molecule type" value="Genomic_DNA"/>
</dbReference>
<dbReference type="Proteomes" id="UP000233556">
    <property type="component" value="Unassembled WGS sequence"/>
</dbReference>
<reference evidence="2" key="2">
    <citation type="submission" date="2017-12" db="EMBL/GenBank/DDBJ databases">
        <title>Genome sequence of the Bar-tailed Godwit (Limosa lapponica baueri).</title>
        <authorList>
            <person name="Lima N.C.B."/>
            <person name="Parody-Merino A.M."/>
            <person name="Battley P.F."/>
            <person name="Fidler A.E."/>
            <person name="Prosdocimi F."/>
        </authorList>
    </citation>
    <scope>NUCLEOTIDE SEQUENCE [LARGE SCALE GENOMIC DNA]</scope>
</reference>
<evidence type="ECO:0000313" key="2">
    <source>
        <dbReference type="Proteomes" id="UP000233556"/>
    </source>
</evidence>
<accession>A0A2I0ULH3</accession>
<reference evidence="2" key="1">
    <citation type="submission" date="2017-11" db="EMBL/GenBank/DDBJ databases">
        <authorList>
            <person name="Lima N.C."/>
            <person name="Parody-Merino A.M."/>
            <person name="Battley P.F."/>
            <person name="Fidler A.E."/>
            <person name="Prosdocimi F."/>
        </authorList>
    </citation>
    <scope>NUCLEOTIDE SEQUENCE [LARGE SCALE GENOMIC DNA]</scope>
</reference>
<dbReference type="AlphaFoldDB" id="A0A2I0ULH3"/>
<keyword evidence="2" id="KW-1185">Reference proteome</keyword>
<evidence type="ECO:0008006" key="3">
    <source>
        <dbReference type="Google" id="ProtNLM"/>
    </source>
</evidence>